<proteinExistence type="predicted"/>
<sequence length="85" mass="9687">MPDGGPRTKPPCLQLRSPVRPRQVCGDLRRRGRPESDQLLHVLAGFRHMSEVARVDDPHDLACRQASLSYYNADYNVLTRLFAIE</sequence>
<accession>A0A060BYH0</accession>
<reference evidence="1" key="1">
    <citation type="journal article" date="2013" name="Environ. Microbiol.">
        <title>Seasonally variable intestinal metagenomes of the red palm weevil (Rhynchophorus ferrugineus).</title>
        <authorList>
            <person name="Jia S."/>
            <person name="Zhang X."/>
            <person name="Zhang G."/>
            <person name="Yin A."/>
            <person name="Zhang S."/>
            <person name="Li F."/>
            <person name="Wang L."/>
            <person name="Zhao D."/>
            <person name="Yun Q."/>
            <person name="Tala"/>
            <person name="Wang J."/>
            <person name="Sun G."/>
            <person name="Baabdullah M."/>
            <person name="Yu X."/>
            <person name="Hu S."/>
            <person name="Al-Mssallem I.S."/>
            <person name="Yu J."/>
        </authorList>
    </citation>
    <scope>NUCLEOTIDE SEQUENCE</scope>
</reference>
<name>A0A060BYH0_9ACTN</name>
<organism evidence="1">
    <name type="scientific">uncultured Acidimicrobium sp</name>
    <dbReference type="NCBI Taxonomy" id="221084"/>
    <lineage>
        <taxon>Bacteria</taxon>
        <taxon>Bacillati</taxon>
        <taxon>Actinomycetota</taxon>
        <taxon>Acidimicrobiia</taxon>
        <taxon>Acidimicrobiales</taxon>
        <taxon>Acidimicrobiaceae</taxon>
        <taxon>Acidimicrobium</taxon>
        <taxon>environmental samples</taxon>
    </lineage>
</organism>
<dbReference type="EMBL" id="KF120711">
    <property type="protein sequence ID" value="AIA87989.1"/>
    <property type="molecule type" value="Genomic_DNA"/>
</dbReference>
<dbReference type="AlphaFoldDB" id="A0A060BYH0"/>
<protein>
    <submittedName>
        <fullName evidence="1">CAZy families GT2 protein</fullName>
    </submittedName>
</protein>
<evidence type="ECO:0000313" key="1">
    <source>
        <dbReference type="EMBL" id="AIA87989.1"/>
    </source>
</evidence>